<dbReference type="EMBL" id="MU806157">
    <property type="protein sequence ID" value="KAJ3838916.1"/>
    <property type="molecule type" value="Genomic_DNA"/>
</dbReference>
<dbReference type="AlphaFoldDB" id="A0AA38PA12"/>
<feature type="transmembrane region" description="Helical" evidence="1">
    <location>
        <begin position="18"/>
        <end position="36"/>
    </location>
</feature>
<feature type="transmembrane region" description="Helical" evidence="1">
    <location>
        <begin position="198"/>
        <end position="220"/>
    </location>
</feature>
<name>A0AA38PA12_9AGAR</name>
<evidence type="ECO:0000259" key="2">
    <source>
        <dbReference type="Pfam" id="PF20151"/>
    </source>
</evidence>
<feature type="transmembrane region" description="Helical" evidence="1">
    <location>
        <begin position="240"/>
        <end position="262"/>
    </location>
</feature>
<dbReference type="Pfam" id="PF20151">
    <property type="entry name" value="DUF6533"/>
    <property type="match status" value="1"/>
</dbReference>
<evidence type="ECO:0000313" key="3">
    <source>
        <dbReference type="EMBL" id="KAJ3838916.1"/>
    </source>
</evidence>
<feature type="domain" description="DUF6533" evidence="2">
    <location>
        <begin position="25"/>
        <end position="68"/>
    </location>
</feature>
<proteinExistence type="predicted"/>
<evidence type="ECO:0000313" key="4">
    <source>
        <dbReference type="Proteomes" id="UP001163846"/>
    </source>
</evidence>
<accession>A0AA38PA12</accession>
<comment type="caution">
    <text evidence="3">The sequence shown here is derived from an EMBL/GenBank/DDBJ whole genome shotgun (WGS) entry which is preliminary data.</text>
</comment>
<reference evidence="3" key="1">
    <citation type="submission" date="2022-08" db="EMBL/GenBank/DDBJ databases">
        <authorList>
            <consortium name="DOE Joint Genome Institute"/>
            <person name="Min B."/>
            <person name="Riley R."/>
            <person name="Sierra-Patev S."/>
            <person name="Naranjo-Ortiz M."/>
            <person name="Looney B."/>
            <person name="Konkel Z."/>
            <person name="Slot J.C."/>
            <person name="Sakamoto Y."/>
            <person name="Steenwyk J.L."/>
            <person name="Rokas A."/>
            <person name="Carro J."/>
            <person name="Camarero S."/>
            <person name="Ferreira P."/>
            <person name="Molpeceres G."/>
            <person name="Ruiz-Duenas F.J."/>
            <person name="Serrano A."/>
            <person name="Henrissat B."/>
            <person name="Drula E."/>
            <person name="Hughes K.W."/>
            <person name="Mata J.L."/>
            <person name="Ishikawa N.K."/>
            <person name="Vargas-Isla R."/>
            <person name="Ushijima S."/>
            <person name="Smith C.A."/>
            <person name="Ahrendt S."/>
            <person name="Andreopoulos W."/>
            <person name="He G."/>
            <person name="Labutti K."/>
            <person name="Lipzen A."/>
            <person name="Ng V."/>
            <person name="Sandor L."/>
            <person name="Barry K."/>
            <person name="Martinez A.T."/>
            <person name="Xiao Y."/>
            <person name="Gibbons J.G."/>
            <person name="Terashima K."/>
            <person name="Hibbett D.S."/>
            <person name="Grigoriev I.V."/>
        </authorList>
    </citation>
    <scope>NUCLEOTIDE SEQUENCE</scope>
    <source>
        <strain evidence="3">TFB9207</strain>
    </source>
</reference>
<organism evidence="3 4">
    <name type="scientific">Lentinula raphanica</name>
    <dbReference type="NCBI Taxonomy" id="153919"/>
    <lineage>
        <taxon>Eukaryota</taxon>
        <taxon>Fungi</taxon>
        <taxon>Dikarya</taxon>
        <taxon>Basidiomycota</taxon>
        <taxon>Agaricomycotina</taxon>
        <taxon>Agaricomycetes</taxon>
        <taxon>Agaricomycetidae</taxon>
        <taxon>Agaricales</taxon>
        <taxon>Marasmiineae</taxon>
        <taxon>Omphalotaceae</taxon>
        <taxon>Lentinula</taxon>
    </lineage>
</organism>
<sequence length="274" mass="31926">MFNSELILDTQTQMFWDYSIYFVELSIIVYDYLLTLDAEVERYWILRTRKDLTLSTALFFINRYLTLLGIFPIFVFTLWPEIIPGLMVSGRALLSEESSAAWSVILQRCSRTLDMMHWIYIALEMSTVNLLFIIRTYALYGCHRWTWVFLGALWVCIWANSLWQLYLASKTNLEQPPFSGGQINCIAGDTRQQALYNVYAWAGIVIFDVCVFAMTLWKTLRMRGLFLRRGIGAMLMRDGAIYFGAVALLNSINILFFLFSSVDLHRLIYLFSLC</sequence>
<dbReference type="Proteomes" id="UP001163846">
    <property type="component" value="Unassembled WGS sequence"/>
</dbReference>
<keyword evidence="1" id="KW-0812">Transmembrane</keyword>
<feature type="transmembrane region" description="Helical" evidence="1">
    <location>
        <begin position="118"/>
        <end position="138"/>
    </location>
</feature>
<feature type="transmembrane region" description="Helical" evidence="1">
    <location>
        <begin position="145"/>
        <end position="166"/>
    </location>
</feature>
<dbReference type="InterPro" id="IPR045340">
    <property type="entry name" value="DUF6533"/>
</dbReference>
<evidence type="ECO:0000256" key="1">
    <source>
        <dbReference type="SAM" id="Phobius"/>
    </source>
</evidence>
<feature type="transmembrane region" description="Helical" evidence="1">
    <location>
        <begin position="57"/>
        <end position="79"/>
    </location>
</feature>
<keyword evidence="1" id="KW-1133">Transmembrane helix</keyword>
<protein>
    <recommendedName>
        <fullName evidence="2">DUF6533 domain-containing protein</fullName>
    </recommendedName>
</protein>
<keyword evidence="4" id="KW-1185">Reference proteome</keyword>
<gene>
    <name evidence="3" type="ORF">F5878DRAFT_149562</name>
</gene>
<keyword evidence="1" id="KW-0472">Membrane</keyword>